<dbReference type="AlphaFoldDB" id="A0AAD6KN42"/>
<organism evidence="1 2">
    <name type="scientific">Salix udensis</name>
    <dbReference type="NCBI Taxonomy" id="889485"/>
    <lineage>
        <taxon>Eukaryota</taxon>
        <taxon>Viridiplantae</taxon>
        <taxon>Streptophyta</taxon>
        <taxon>Embryophyta</taxon>
        <taxon>Tracheophyta</taxon>
        <taxon>Spermatophyta</taxon>
        <taxon>Magnoliopsida</taxon>
        <taxon>eudicotyledons</taxon>
        <taxon>Gunneridae</taxon>
        <taxon>Pentapetalae</taxon>
        <taxon>rosids</taxon>
        <taxon>fabids</taxon>
        <taxon>Malpighiales</taxon>
        <taxon>Salicaceae</taxon>
        <taxon>Saliceae</taxon>
        <taxon>Salix</taxon>
    </lineage>
</organism>
<protein>
    <submittedName>
        <fullName evidence="1">Uncharacterized protein</fullName>
    </submittedName>
</protein>
<evidence type="ECO:0000313" key="1">
    <source>
        <dbReference type="EMBL" id="KAJ6425895.1"/>
    </source>
</evidence>
<evidence type="ECO:0000313" key="2">
    <source>
        <dbReference type="Proteomes" id="UP001162972"/>
    </source>
</evidence>
<gene>
    <name evidence="1" type="ORF">OIU84_026469</name>
</gene>
<proteinExistence type="predicted"/>
<name>A0AAD6KN42_9ROSI</name>
<keyword evidence="2" id="KW-1185">Reference proteome</keyword>
<accession>A0AAD6KN42</accession>
<reference evidence="1 2" key="1">
    <citation type="journal article" date="2023" name="Int. J. Mol. Sci.">
        <title>De Novo Assembly and Annotation of 11 Diverse Shrub Willow (Salix) Genomes Reveals Novel Gene Organization in Sex-Linked Regions.</title>
        <authorList>
            <person name="Hyden B."/>
            <person name="Feng K."/>
            <person name="Yates T.B."/>
            <person name="Jawdy S."/>
            <person name="Cereghino C."/>
            <person name="Smart L.B."/>
            <person name="Muchero W."/>
        </authorList>
    </citation>
    <scope>NUCLEOTIDE SEQUENCE [LARGE SCALE GENOMIC DNA]</scope>
    <source>
        <tissue evidence="1">Shoot tip</tissue>
    </source>
</reference>
<dbReference type="Proteomes" id="UP001162972">
    <property type="component" value="Chromosome 16"/>
</dbReference>
<sequence length="132" mass="15335">MNHLHKLQILKRVSPNFVGRCRKPIWQVGSLCYIVENPRFYGTKPMVQTENSDRNLIGSDQGISKISDAARREAQAATALLEYLHSTRSFQFLDAEHMSKYSPIFVKNLLKKVNIDADIRRSITRYLRYHPD</sequence>
<comment type="caution">
    <text evidence="1">The sequence shown here is derived from an EMBL/GenBank/DDBJ whole genome shotgun (WGS) entry which is preliminary data.</text>
</comment>
<dbReference type="EMBL" id="JAPFFJ010000006">
    <property type="protein sequence ID" value="KAJ6425895.1"/>
    <property type="molecule type" value="Genomic_DNA"/>
</dbReference>